<evidence type="ECO:0000256" key="1">
    <source>
        <dbReference type="SAM" id="Coils"/>
    </source>
</evidence>
<dbReference type="EMBL" id="CAFBPK010000023">
    <property type="protein sequence ID" value="CAB5026154.1"/>
    <property type="molecule type" value="Genomic_DNA"/>
</dbReference>
<dbReference type="AlphaFoldDB" id="A0A6J6Q091"/>
<name>A0A6J6Q091_9ZZZZ</name>
<evidence type="ECO:0000313" key="5">
    <source>
        <dbReference type="EMBL" id="CAB5026154.1"/>
    </source>
</evidence>
<reference evidence="3" key="1">
    <citation type="submission" date="2020-05" db="EMBL/GenBank/DDBJ databases">
        <authorList>
            <person name="Chiriac C."/>
            <person name="Salcher M."/>
            <person name="Ghai R."/>
            <person name="Kavagutti S V."/>
        </authorList>
    </citation>
    <scope>NUCLEOTIDE SEQUENCE</scope>
</reference>
<protein>
    <submittedName>
        <fullName evidence="3">Unannotated protein</fullName>
    </submittedName>
</protein>
<gene>
    <name evidence="3" type="ORF">UFOPK2648_00542</name>
    <name evidence="4" type="ORF">UFOPK3037_01317</name>
    <name evidence="2" type="ORF">UFOPK3925_01508</name>
    <name evidence="5" type="ORF">UFOPK4097_01244</name>
</gene>
<accession>A0A6J6Q091</accession>
<sequence length="565" mass="62482">MYLASVVADEQSAKNLSKVILNPRRIRPIVVTTVAVGETASRIDAEQIASQAGDLVDVYVITTMDASWEFARHMPEGVAVYGGAGRIYPTGSSYLVDKFLSPLHVALDASHGARITEKLISEALAMSFEAGHASSSTVERKKAEGTVKGFAAGRAMVELHGRGYAFIAPELTLANFAAEELFEVGQNVSGLLNSETNRLDVSESLKTQLQALAEYQIGDVILAKVKEVSEDLVTLLLYPRVIEKEICVSVPKDMVTGNPLDDLRDLMSSGDVVRSRVIGTSPNWALVLMEIDDDEYVLPPPSVLPNGPAWIKEVDPYSPEESDQNQDASNLIEDIESQEEIFEQIPKHGRKLTEQLLLTIENKNAQTSSLKEQVVTLGSHLEQAEQDRQLLRWELRELKREFNLLESTLTKLRAKLRKSKTSKDQSSELPIFADPEEGFRFLVLTQWAIRFPGSQQKDLPLKEFTLGPKFLDSLENLQGISREKVTDVVVEIATGIASELAGREVHRLREGAAGDARHVTREDGAVCWRASLQVGTSSARRIHYWVLPGGSIEFSRVTIHDDFLP</sequence>
<evidence type="ECO:0000313" key="4">
    <source>
        <dbReference type="EMBL" id="CAB4811180.1"/>
    </source>
</evidence>
<evidence type="ECO:0000313" key="2">
    <source>
        <dbReference type="EMBL" id="CAB4345170.1"/>
    </source>
</evidence>
<evidence type="ECO:0000313" key="3">
    <source>
        <dbReference type="EMBL" id="CAB4705171.1"/>
    </source>
</evidence>
<keyword evidence="1" id="KW-0175">Coiled coil</keyword>
<feature type="coiled-coil region" evidence="1">
    <location>
        <begin position="381"/>
        <end position="415"/>
    </location>
</feature>
<dbReference type="SUPFAM" id="SSF50249">
    <property type="entry name" value="Nucleic acid-binding proteins"/>
    <property type="match status" value="1"/>
</dbReference>
<proteinExistence type="predicted"/>
<organism evidence="3">
    <name type="scientific">freshwater metagenome</name>
    <dbReference type="NCBI Taxonomy" id="449393"/>
    <lineage>
        <taxon>unclassified sequences</taxon>
        <taxon>metagenomes</taxon>
        <taxon>ecological metagenomes</taxon>
    </lineage>
</organism>
<dbReference type="EMBL" id="CAESAD010000017">
    <property type="protein sequence ID" value="CAB4345170.1"/>
    <property type="molecule type" value="Genomic_DNA"/>
</dbReference>
<dbReference type="EMBL" id="CAFAAO010000020">
    <property type="protein sequence ID" value="CAB4811180.1"/>
    <property type="molecule type" value="Genomic_DNA"/>
</dbReference>
<dbReference type="EMBL" id="CAEZYC010000021">
    <property type="protein sequence ID" value="CAB4705171.1"/>
    <property type="molecule type" value="Genomic_DNA"/>
</dbReference>
<dbReference type="InterPro" id="IPR012340">
    <property type="entry name" value="NA-bd_OB-fold"/>
</dbReference>